<name>A0A423PW77_9GAMM</name>
<proteinExistence type="inferred from homology"/>
<dbReference type="Pfam" id="PF04290">
    <property type="entry name" value="DctQ"/>
    <property type="match status" value="1"/>
</dbReference>
<dbReference type="InterPro" id="IPR055348">
    <property type="entry name" value="DctQ"/>
</dbReference>
<evidence type="ECO:0000313" key="11">
    <source>
        <dbReference type="EMBL" id="ROO29825.1"/>
    </source>
</evidence>
<feature type="transmembrane region" description="Helical" evidence="9">
    <location>
        <begin position="150"/>
        <end position="168"/>
    </location>
</feature>
<comment type="subunit">
    <text evidence="9">The complex comprises the extracytoplasmic solute receptor protein and the two transmembrane proteins.</text>
</comment>
<comment type="caution">
    <text evidence="11">The sequence shown here is derived from an EMBL/GenBank/DDBJ whole genome shotgun (WGS) entry which is preliminary data.</text>
</comment>
<keyword evidence="3" id="KW-1003">Cell membrane</keyword>
<comment type="function">
    <text evidence="9">Part of the tripartite ATP-independent periplasmic (TRAP) transport system.</text>
</comment>
<evidence type="ECO:0000256" key="4">
    <source>
        <dbReference type="ARBA" id="ARBA00022519"/>
    </source>
</evidence>
<keyword evidence="5 9" id="KW-0812">Transmembrane</keyword>
<comment type="subcellular location">
    <subcellularLocation>
        <location evidence="1 9">Cell inner membrane</location>
        <topology evidence="1 9">Multi-pass membrane protein</topology>
    </subcellularLocation>
</comment>
<feature type="transmembrane region" description="Helical" evidence="9">
    <location>
        <begin position="93"/>
        <end position="114"/>
    </location>
</feature>
<keyword evidence="4 9" id="KW-0997">Cell inner membrane</keyword>
<feature type="domain" description="Tripartite ATP-independent periplasmic transporters DctQ component" evidence="10">
    <location>
        <begin position="30"/>
        <end position="175"/>
    </location>
</feature>
<evidence type="ECO:0000256" key="8">
    <source>
        <dbReference type="ARBA" id="ARBA00038436"/>
    </source>
</evidence>
<keyword evidence="6 9" id="KW-1133">Transmembrane helix</keyword>
<accession>A0A423PW77</accession>
<evidence type="ECO:0000256" key="2">
    <source>
        <dbReference type="ARBA" id="ARBA00022448"/>
    </source>
</evidence>
<evidence type="ECO:0000256" key="7">
    <source>
        <dbReference type="ARBA" id="ARBA00023136"/>
    </source>
</evidence>
<dbReference type="Proteomes" id="UP000285123">
    <property type="component" value="Unassembled WGS sequence"/>
</dbReference>
<evidence type="ECO:0000256" key="9">
    <source>
        <dbReference type="RuleBase" id="RU369079"/>
    </source>
</evidence>
<evidence type="ECO:0000259" key="10">
    <source>
        <dbReference type="Pfam" id="PF04290"/>
    </source>
</evidence>
<organism evidence="11 12">
    <name type="scientific">Salinisphaera orenii YIM 95161</name>
    <dbReference type="NCBI Taxonomy" id="1051139"/>
    <lineage>
        <taxon>Bacteria</taxon>
        <taxon>Pseudomonadati</taxon>
        <taxon>Pseudomonadota</taxon>
        <taxon>Gammaproteobacteria</taxon>
        <taxon>Salinisphaerales</taxon>
        <taxon>Salinisphaeraceae</taxon>
        <taxon>Salinisphaera</taxon>
    </lineage>
</organism>
<comment type="similarity">
    <text evidence="8 9">Belongs to the TRAP transporter small permease family.</text>
</comment>
<evidence type="ECO:0000313" key="12">
    <source>
        <dbReference type="Proteomes" id="UP000285123"/>
    </source>
</evidence>
<sequence>MIIRSIHALSDLIARCEGLVLRALVLVLPVMVLINVTGRAFRSPVYWMDELAVLSMCWLAIIGMSLTLKTRDAVAVTMVQDALPPRLTKLLRVLSDAIVLGFAIALVVFCYLWFDPLLLVKVDFDLKAFAAQSFNYVYDEPTSTLGVPMFWFWLIVPVAACTCAVHALSNLLRTLLQQPAAPASDSPIASSGADT</sequence>
<dbReference type="InterPro" id="IPR007387">
    <property type="entry name" value="TRAP_DctQ"/>
</dbReference>
<evidence type="ECO:0000256" key="3">
    <source>
        <dbReference type="ARBA" id="ARBA00022475"/>
    </source>
</evidence>
<dbReference type="OrthoDB" id="4964541at2"/>
<dbReference type="GO" id="GO:0015740">
    <property type="term" value="P:C4-dicarboxylate transport"/>
    <property type="evidence" value="ECO:0007669"/>
    <property type="project" value="TreeGrafter"/>
</dbReference>
<evidence type="ECO:0000256" key="5">
    <source>
        <dbReference type="ARBA" id="ARBA00022692"/>
    </source>
</evidence>
<dbReference type="PANTHER" id="PTHR35011:SF2">
    <property type="entry name" value="2,3-DIKETO-L-GULONATE TRAP TRANSPORTER SMALL PERMEASE PROTEIN YIAM"/>
    <property type="match status" value="1"/>
</dbReference>
<evidence type="ECO:0000256" key="6">
    <source>
        <dbReference type="ARBA" id="ARBA00022989"/>
    </source>
</evidence>
<dbReference type="GO" id="GO:0022857">
    <property type="term" value="F:transmembrane transporter activity"/>
    <property type="evidence" value="ECO:0007669"/>
    <property type="project" value="UniProtKB-UniRule"/>
</dbReference>
<reference evidence="11 12" key="1">
    <citation type="submission" date="2013-10" db="EMBL/GenBank/DDBJ databases">
        <title>Salinisphaera halophila YIM 95161 Genome Sequencing.</title>
        <authorList>
            <person name="Lai Q."/>
            <person name="Li C."/>
            <person name="Shao Z."/>
        </authorList>
    </citation>
    <scope>NUCLEOTIDE SEQUENCE [LARGE SCALE GENOMIC DNA]</scope>
    <source>
        <strain evidence="11 12">YIM 95161</strain>
    </source>
</reference>
<feature type="transmembrane region" description="Helical" evidence="9">
    <location>
        <begin position="12"/>
        <end position="34"/>
    </location>
</feature>
<dbReference type="GO" id="GO:0005886">
    <property type="term" value="C:plasma membrane"/>
    <property type="evidence" value="ECO:0007669"/>
    <property type="project" value="UniProtKB-SubCell"/>
</dbReference>
<keyword evidence="2 9" id="KW-0813">Transport</keyword>
<keyword evidence="7 9" id="KW-0472">Membrane</keyword>
<dbReference type="PANTHER" id="PTHR35011">
    <property type="entry name" value="2,3-DIKETO-L-GULONATE TRAP TRANSPORTER SMALL PERMEASE PROTEIN YIAM"/>
    <property type="match status" value="1"/>
</dbReference>
<gene>
    <name evidence="11" type="ORF">SAHL_08615</name>
</gene>
<feature type="transmembrane region" description="Helical" evidence="9">
    <location>
        <begin position="46"/>
        <end position="68"/>
    </location>
</feature>
<protein>
    <recommendedName>
        <fullName evidence="9">TRAP transporter small permease protein</fullName>
    </recommendedName>
</protein>
<dbReference type="AlphaFoldDB" id="A0A423PW77"/>
<dbReference type="EMBL" id="AYKF01000078">
    <property type="protein sequence ID" value="ROO29825.1"/>
    <property type="molecule type" value="Genomic_DNA"/>
</dbReference>
<evidence type="ECO:0000256" key="1">
    <source>
        <dbReference type="ARBA" id="ARBA00004429"/>
    </source>
</evidence>